<sequence>MRLPLIKRQSGHRVIRRECRTLSPDQFRAWHRAVRGLKETYIDSRSKYDLIVFYHLPQTAPAAHFGPSFLPYHRELLK</sequence>
<keyword evidence="1" id="KW-1185">Reference proteome</keyword>
<dbReference type="AlphaFoldDB" id="A0A915HG19"/>
<dbReference type="Proteomes" id="UP000887565">
    <property type="component" value="Unplaced"/>
</dbReference>
<proteinExistence type="predicted"/>
<evidence type="ECO:0000313" key="2">
    <source>
        <dbReference type="WBParaSite" id="nRc.2.0.1.t00977-RA"/>
    </source>
</evidence>
<dbReference type="InterPro" id="IPR008922">
    <property type="entry name" value="Di-copper_centre_dom_sf"/>
</dbReference>
<dbReference type="Gene3D" id="1.10.1280.10">
    <property type="entry name" value="Di-copper center containing domain from catechol oxidase"/>
    <property type="match status" value="1"/>
</dbReference>
<protein>
    <submittedName>
        <fullName evidence="2">Uncharacterized protein</fullName>
    </submittedName>
</protein>
<reference evidence="2" key="1">
    <citation type="submission" date="2022-11" db="UniProtKB">
        <authorList>
            <consortium name="WormBaseParasite"/>
        </authorList>
    </citation>
    <scope>IDENTIFICATION</scope>
</reference>
<evidence type="ECO:0000313" key="1">
    <source>
        <dbReference type="Proteomes" id="UP000887565"/>
    </source>
</evidence>
<dbReference type="SUPFAM" id="SSF48056">
    <property type="entry name" value="Di-copper centre-containing domain"/>
    <property type="match status" value="1"/>
</dbReference>
<dbReference type="WBParaSite" id="nRc.2.0.1.t00977-RA">
    <property type="protein sequence ID" value="nRc.2.0.1.t00977-RA"/>
    <property type="gene ID" value="nRc.2.0.1.g00977"/>
</dbReference>
<accession>A0A915HG19</accession>
<organism evidence="1 2">
    <name type="scientific">Romanomermis culicivorax</name>
    <name type="common">Nematode worm</name>
    <dbReference type="NCBI Taxonomy" id="13658"/>
    <lineage>
        <taxon>Eukaryota</taxon>
        <taxon>Metazoa</taxon>
        <taxon>Ecdysozoa</taxon>
        <taxon>Nematoda</taxon>
        <taxon>Enoplea</taxon>
        <taxon>Dorylaimia</taxon>
        <taxon>Mermithida</taxon>
        <taxon>Mermithoidea</taxon>
        <taxon>Mermithidae</taxon>
        <taxon>Romanomermis</taxon>
    </lineage>
</organism>
<name>A0A915HG19_ROMCU</name>